<evidence type="ECO:0000256" key="1">
    <source>
        <dbReference type="SAM" id="Phobius"/>
    </source>
</evidence>
<dbReference type="EMBL" id="CP073721">
    <property type="protein sequence ID" value="UWZ35533.1"/>
    <property type="molecule type" value="Genomic_DNA"/>
</dbReference>
<accession>A0ABY5Z377</accession>
<dbReference type="Pfam" id="PF20444">
    <property type="entry name" value="DUF6703"/>
    <property type="match status" value="1"/>
</dbReference>
<reference evidence="2" key="1">
    <citation type="submission" date="2021-04" db="EMBL/GenBank/DDBJ databases">
        <title>Biosynthetic gene clusters of Dactylosporangioum roseum.</title>
        <authorList>
            <person name="Hartkoorn R.C."/>
            <person name="Beaudoing E."/>
            <person name="Hot D."/>
            <person name="Moureu S."/>
        </authorList>
    </citation>
    <scope>NUCLEOTIDE SEQUENCE</scope>
    <source>
        <strain evidence="2">NRRL B-16295</strain>
    </source>
</reference>
<proteinExistence type="predicted"/>
<name>A0ABY5Z377_9ACTN</name>
<keyword evidence="1" id="KW-0812">Transmembrane</keyword>
<protein>
    <submittedName>
        <fullName evidence="2">Uncharacterized protein</fullName>
    </submittedName>
</protein>
<evidence type="ECO:0000313" key="3">
    <source>
        <dbReference type="Proteomes" id="UP001058271"/>
    </source>
</evidence>
<dbReference type="InterPro" id="IPR046549">
    <property type="entry name" value="DUF6703"/>
</dbReference>
<gene>
    <name evidence="2" type="ORF">Drose_31125</name>
</gene>
<sequence>MSQRALSRLGRLNPTVAFLGVGAYVFVALILPGIVGAALLVLLAAGAGWLLTKTWPVQPPGTRIARLVILTLVIALTVVKAT</sequence>
<keyword evidence="1" id="KW-1133">Transmembrane helix</keyword>
<dbReference type="RefSeq" id="WP_260724879.1">
    <property type="nucleotide sequence ID" value="NZ_BAAABS010000078.1"/>
</dbReference>
<organism evidence="2 3">
    <name type="scientific">Dactylosporangium roseum</name>
    <dbReference type="NCBI Taxonomy" id="47989"/>
    <lineage>
        <taxon>Bacteria</taxon>
        <taxon>Bacillati</taxon>
        <taxon>Actinomycetota</taxon>
        <taxon>Actinomycetes</taxon>
        <taxon>Micromonosporales</taxon>
        <taxon>Micromonosporaceae</taxon>
        <taxon>Dactylosporangium</taxon>
    </lineage>
</organism>
<feature type="transmembrane region" description="Helical" evidence="1">
    <location>
        <begin position="21"/>
        <end position="51"/>
    </location>
</feature>
<keyword evidence="3" id="KW-1185">Reference proteome</keyword>
<evidence type="ECO:0000313" key="2">
    <source>
        <dbReference type="EMBL" id="UWZ35533.1"/>
    </source>
</evidence>
<dbReference type="Proteomes" id="UP001058271">
    <property type="component" value="Chromosome"/>
</dbReference>
<feature type="transmembrane region" description="Helical" evidence="1">
    <location>
        <begin position="63"/>
        <end position="81"/>
    </location>
</feature>
<keyword evidence="1" id="KW-0472">Membrane</keyword>